<organism evidence="1 2">
    <name type="scientific">Methylocystis hirsuta</name>
    <dbReference type="NCBI Taxonomy" id="369798"/>
    <lineage>
        <taxon>Bacteria</taxon>
        <taxon>Pseudomonadati</taxon>
        <taxon>Pseudomonadota</taxon>
        <taxon>Alphaproteobacteria</taxon>
        <taxon>Hyphomicrobiales</taxon>
        <taxon>Methylocystaceae</taxon>
        <taxon>Methylocystis</taxon>
    </lineage>
</organism>
<name>A0A3M9XV80_9HYPH</name>
<dbReference type="Pfam" id="PF25212">
    <property type="entry name" value="HVO_A0114"/>
    <property type="match status" value="1"/>
</dbReference>
<dbReference type="Gene3D" id="1.10.10.10">
    <property type="entry name" value="Winged helix-like DNA-binding domain superfamily/Winged helix DNA-binding domain"/>
    <property type="match status" value="1"/>
</dbReference>
<accession>A0A3M9XV80</accession>
<proteinExistence type="predicted"/>
<gene>
    <name evidence="1" type="ORF">D1O30_16630</name>
</gene>
<dbReference type="InterPro" id="IPR036390">
    <property type="entry name" value="WH_DNA-bd_sf"/>
</dbReference>
<keyword evidence="2" id="KW-1185">Reference proteome</keyword>
<evidence type="ECO:0000313" key="2">
    <source>
        <dbReference type="Proteomes" id="UP000268623"/>
    </source>
</evidence>
<reference evidence="1 2" key="1">
    <citation type="submission" date="2018-08" db="EMBL/GenBank/DDBJ databases">
        <title>Genome sequence of Methylocystis hirsuta CSC1, a methanotroph able to accumulate PHAs.</title>
        <authorList>
            <person name="Bordel S."/>
            <person name="Rodriguez E."/>
            <person name="Gancedo J."/>
            <person name="Munoz R."/>
        </authorList>
    </citation>
    <scope>NUCLEOTIDE SEQUENCE [LARGE SCALE GENOMIC DNA]</scope>
    <source>
        <strain evidence="1 2">CSC1</strain>
    </source>
</reference>
<dbReference type="Proteomes" id="UP000268623">
    <property type="component" value="Unassembled WGS sequence"/>
</dbReference>
<evidence type="ECO:0000313" key="1">
    <source>
        <dbReference type="EMBL" id="RNJ50968.1"/>
    </source>
</evidence>
<dbReference type="SUPFAM" id="SSF46785">
    <property type="entry name" value="Winged helix' DNA-binding domain"/>
    <property type="match status" value="1"/>
</dbReference>
<comment type="caution">
    <text evidence="1">The sequence shown here is derived from an EMBL/GenBank/DDBJ whole genome shotgun (WGS) entry which is preliminary data.</text>
</comment>
<dbReference type="InterPro" id="IPR036388">
    <property type="entry name" value="WH-like_DNA-bd_sf"/>
</dbReference>
<dbReference type="RefSeq" id="WP_123176872.1">
    <property type="nucleotide sequence ID" value="NZ_QWDD01000001.1"/>
</dbReference>
<dbReference type="EMBL" id="QWDD01000001">
    <property type="protein sequence ID" value="RNJ50968.1"/>
    <property type="molecule type" value="Genomic_DNA"/>
</dbReference>
<dbReference type="AlphaFoldDB" id="A0A3M9XV80"/>
<sequence>MTYKTGSIGEFMQWTKKVVAEPSQAAKSAKNWFDSEATAEKSLGTKVSAEAMVKLLSAENLALLQVIGKGNVSSVRELAHMVNRKESNLSRTLKRLQEAGIVSFEKGAGRMRAPRLIARRVTLDLDLVGADSTVSVKQPAQA</sequence>
<protein>
    <submittedName>
        <fullName evidence="1">Uncharacterized protein</fullName>
    </submittedName>
</protein>
<dbReference type="OrthoDB" id="8449527at2"/>